<evidence type="ECO:0000313" key="2">
    <source>
        <dbReference type="EMBL" id="CAH1444926.1"/>
    </source>
</evidence>
<evidence type="ECO:0000256" key="1">
    <source>
        <dbReference type="SAM" id="MobiDB-lite"/>
    </source>
</evidence>
<gene>
    <name evidence="2" type="ORF">LVIROSA_LOCUS30725</name>
</gene>
<organism evidence="2 3">
    <name type="scientific">Lactuca virosa</name>
    <dbReference type="NCBI Taxonomy" id="75947"/>
    <lineage>
        <taxon>Eukaryota</taxon>
        <taxon>Viridiplantae</taxon>
        <taxon>Streptophyta</taxon>
        <taxon>Embryophyta</taxon>
        <taxon>Tracheophyta</taxon>
        <taxon>Spermatophyta</taxon>
        <taxon>Magnoliopsida</taxon>
        <taxon>eudicotyledons</taxon>
        <taxon>Gunneridae</taxon>
        <taxon>Pentapetalae</taxon>
        <taxon>asterids</taxon>
        <taxon>campanulids</taxon>
        <taxon>Asterales</taxon>
        <taxon>Asteraceae</taxon>
        <taxon>Cichorioideae</taxon>
        <taxon>Cichorieae</taxon>
        <taxon>Lactucinae</taxon>
        <taxon>Lactuca</taxon>
    </lineage>
</organism>
<feature type="compositionally biased region" description="Polar residues" evidence="1">
    <location>
        <begin position="24"/>
        <end position="36"/>
    </location>
</feature>
<sequence>MSFTIAPPAGCRKPSDTDKLTPTPFLQQMSSPPSYSSHVAVLHLPCTSIMIFFPNAKIGSLKKAKDDKKVHMISPPRSLPPPPPCLYNNNVSFSPCLHEHL</sequence>
<evidence type="ECO:0000313" key="3">
    <source>
        <dbReference type="Proteomes" id="UP001157418"/>
    </source>
</evidence>
<name>A0AAU9P3R2_9ASTR</name>
<proteinExistence type="predicted"/>
<feature type="region of interest" description="Disordered" evidence="1">
    <location>
        <begin position="1"/>
        <end position="36"/>
    </location>
</feature>
<protein>
    <submittedName>
        <fullName evidence="2">Uncharacterized protein</fullName>
    </submittedName>
</protein>
<dbReference type="Proteomes" id="UP001157418">
    <property type="component" value="Unassembled WGS sequence"/>
</dbReference>
<reference evidence="2 3" key="1">
    <citation type="submission" date="2022-01" db="EMBL/GenBank/DDBJ databases">
        <authorList>
            <person name="Xiong W."/>
            <person name="Schranz E."/>
        </authorList>
    </citation>
    <scope>NUCLEOTIDE SEQUENCE [LARGE SCALE GENOMIC DNA]</scope>
</reference>
<accession>A0AAU9P3R2</accession>
<dbReference type="EMBL" id="CAKMRJ010005523">
    <property type="protein sequence ID" value="CAH1444926.1"/>
    <property type="molecule type" value="Genomic_DNA"/>
</dbReference>
<dbReference type="AlphaFoldDB" id="A0AAU9P3R2"/>
<keyword evidence="3" id="KW-1185">Reference proteome</keyword>
<comment type="caution">
    <text evidence="2">The sequence shown here is derived from an EMBL/GenBank/DDBJ whole genome shotgun (WGS) entry which is preliminary data.</text>
</comment>